<comment type="caution">
    <text evidence="2">The sequence shown here is derived from an EMBL/GenBank/DDBJ whole genome shotgun (WGS) entry which is preliminary data.</text>
</comment>
<reference evidence="2" key="1">
    <citation type="submission" date="2024-05" db="EMBL/GenBank/DDBJ databases">
        <title>Metabacillus sp. nov., isolated from the rhizosphere soil of tomato plants.</title>
        <authorList>
            <person name="Ma R."/>
        </authorList>
    </citation>
    <scope>NUCLEOTIDE SEQUENCE</scope>
    <source>
        <strain evidence="2">DBTR6</strain>
    </source>
</reference>
<sequence length="74" mass="8604">MFGMGKTRTKIGKWLDKYGVSQEWLVKKTKLGRNTVSRICSDKEYSPRTTTIKKLMKAIREIDPNAKADDFFDM</sequence>
<dbReference type="SUPFAM" id="SSF47413">
    <property type="entry name" value="lambda repressor-like DNA-binding domains"/>
    <property type="match status" value="1"/>
</dbReference>
<proteinExistence type="predicted"/>
<accession>A0ABS7UYX2</accession>
<name>A0ABS7UYX2_9BACI</name>
<evidence type="ECO:0000259" key="1">
    <source>
        <dbReference type="Pfam" id="PF13443"/>
    </source>
</evidence>
<dbReference type="Gene3D" id="1.10.260.40">
    <property type="entry name" value="lambda repressor-like DNA-binding domains"/>
    <property type="match status" value="1"/>
</dbReference>
<dbReference type="InterPro" id="IPR001387">
    <property type="entry name" value="Cro/C1-type_HTH"/>
</dbReference>
<evidence type="ECO:0000313" key="3">
    <source>
        <dbReference type="Proteomes" id="UP001165287"/>
    </source>
</evidence>
<keyword evidence="3" id="KW-1185">Reference proteome</keyword>
<evidence type="ECO:0000313" key="2">
    <source>
        <dbReference type="EMBL" id="MBZ5753526.1"/>
    </source>
</evidence>
<protein>
    <submittedName>
        <fullName evidence="2">Helix-turn-helix transcriptional regulator</fullName>
    </submittedName>
</protein>
<dbReference type="Pfam" id="PF13443">
    <property type="entry name" value="HTH_26"/>
    <property type="match status" value="1"/>
</dbReference>
<dbReference type="Proteomes" id="UP001165287">
    <property type="component" value="Unassembled WGS sequence"/>
</dbReference>
<dbReference type="InterPro" id="IPR010982">
    <property type="entry name" value="Lambda_DNA-bd_dom_sf"/>
</dbReference>
<feature type="domain" description="HTH cro/C1-type" evidence="1">
    <location>
        <begin position="11"/>
        <end position="59"/>
    </location>
</feature>
<organism evidence="2 3">
    <name type="scientific">Metabacillus rhizolycopersici</name>
    <dbReference type="NCBI Taxonomy" id="2875709"/>
    <lineage>
        <taxon>Bacteria</taxon>
        <taxon>Bacillati</taxon>
        <taxon>Bacillota</taxon>
        <taxon>Bacilli</taxon>
        <taxon>Bacillales</taxon>
        <taxon>Bacillaceae</taxon>
        <taxon>Metabacillus</taxon>
    </lineage>
</organism>
<gene>
    <name evidence="2" type="ORF">K9V48_25705</name>
</gene>
<dbReference type="EMBL" id="JAIQUM010000118">
    <property type="protein sequence ID" value="MBZ5753526.1"/>
    <property type="molecule type" value="Genomic_DNA"/>
</dbReference>